<evidence type="ECO:0000256" key="3">
    <source>
        <dbReference type="ARBA" id="ARBA00022801"/>
    </source>
</evidence>
<proteinExistence type="inferred from homology"/>
<evidence type="ECO:0000313" key="9">
    <source>
        <dbReference type="Proteomes" id="UP000439113"/>
    </source>
</evidence>
<dbReference type="OrthoDB" id="9795675at2"/>
<dbReference type="GO" id="GO:0008484">
    <property type="term" value="F:sulfuric ester hydrolase activity"/>
    <property type="evidence" value="ECO:0007669"/>
    <property type="project" value="InterPro"/>
</dbReference>
<dbReference type="PANTHER" id="PTHR10342">
    <property type="entry name" value="ARYLSULFATASE"/>
    <property type="match status" value="1"/>
</dbReference>
<dbReference type="PROSITE" id="PS00523">
    <property type="entry name" value="SULFATASE_1"/>
    <property type="match status" value="1"/>
</dbReference>
<keyword evidence="3 8" id="KW-0378">Hydrolase</keyword>
<organism evidence="8 9">
    <name type="scientific">Rhodoblastus acidophilus</name>
    <name type="common">Rhodopseudomonas acidophila</name>
    <dbReference type="NCBI Taxonomy" id="1074"/>
    <lineage>
        <taxon>Bacteria</taxon>
        <taxon>Pseudomonadati</taxon>
        <taxon>Pseudomonadota</taxon>
        <taxon>Alphaproteobacteria</taxon>
        <taxon>Hyphomicrobiales</taxon>
        <taxon>Rhodoblastaceae</taxon>
        <taxon>Rhodoblastus</taxon>
    </lineage>
</organism>
<dbReference type="Proteomes" id="UP000439113">
    <property type="component" value="Unassembled WGS sequence"/>
</dbReference>
<dbReference type="CDD" id="cd16029">
    <property type="entry name" value="4-S"/>
    <property type="match status" value="1"/>
</dbReference>
<evidence type="ECO:0000256" key="5">
    <source>
        <dbReference type="ARBA" id="ARBA00023180"/>
    </source>
</evidence>
<gene>
    <name evidence="8" type="ORF">GJ654_20210</name>
</gene>
<evidence type="ECO:0000259" key="7">
    <source>
        <dbReference type="Pfam" id="PF00884"/>
    </source>
</evidence>
<keyword evidence="5" id="KW-0325">Glycoprotein</keyword>
<keyword evidence="8" id="KW-0808">Transferase</keyword>
<dbReference type="InterPro" id="IPR047115">
    <property type="entry name" value="ARSB"/>
</dbReference>
<keyword evidence="2" id="KW-0479">Metal-binding</keyword>
<dbReference type="GO" id="GO:0046872">
    <property type="term" value="F:metal ion binding"/>
    <property type="evidence" value="ECO:0007669"/>
    <property type="project" value="UniProtKB-KW"/>
</dbReference>
<evidence type="ECO:0000256" key="4">
    <source>
        <dbReference type="ARBA" id="ARBA00022837"/>
    </source>
</evidence>
<dbReference type="SUPFAM" id="SSF53649">
    <property type="entry name" value="Alkaline phosphatase-like"/>
    <property type="match status" value="1"/>
</dbReference>
<name>A0A6N8DWR3_RHOAC</name>
<comment type="caution">
    <text evidence="8">The sequence shown here is derived from an EMBL/GenBank/DDBJ whole genome shotgun (WGS) entry which is preliminary data.</text>
</comment>
<dbReference type="InterPro" id="IPR024607">
    <property type="entry name" value="Sulfatase_CS"/>
</dbReference>
<keyword evidence="4" id="KW-0106">Calcium</keyword>
<dbReference type="PANTHER" id="PTHR10342:SF274">
    <property type="entry name" value="ARYLSULFATASE B"/>
    <property type="match status" value="1"/>
</dbReference>
<dbReference type="Gene3D" id="3.40.720.10">
    <property type="entry name" value="Alkaline Phosphatase, subunit A"/>
    <property type="match status" value="1"/>
</dbReference>
<sequence length="486" mass="53143">MCWTVSSLSAAVAAGDGEPKKPNIIFIMADDLGNADLGYRGGQVSTPNIDTLANDGVRLESFYGEPVCTPSRAALMTGRYPMRYGLQTLVIFPSHTYGLATDEKTLPQALKEAGYKTLMTGKWHLGHADKKFWPQNRGFDYFYGNVMGEVNYFTRERGGVIDWQRNGQFLAEKGYYTDLIGDDAVKLIDEQDGKQPFFLYFASLAPHAPYQAPESAIEKYNNVPDKLRRSYYGMISELDVQIGRIVAALDKKGLRDNTIILFASDNGGATSGLFASGSKSKEERDTEEGGIEQGEKAPASNAPFSGGKGSLKEGGVRVPAFVSWPGRLKPRIVNEPLHMVDVMPTLLALAGGKGSSDHPFDGKDMWKTISDGAPSPNEDVLINVEAFRGAVRKGDWKLIKVALLPGKTELFNLAKDPGETNNVAAENPEVARDLEARLLQYAREQKMSLWIKAQPAFVGAQGKTVIDPDFDIDDDGLPHEKVAIPN</sequence>
<evidence type="ECO:0000256" key="1">
    <source>
        <dbReference type="ARBA" id="ARBA00008779"/>
    </source>
</evidence>
<accession>A0A6N8DWR3</accession>
<dbReference type="InterPro" id="IPR017850">
    <property type="entry name" value="Alkaline_phosphatase_core_sf"/>
</dbReference>
<dbReference type="InterPro" id="IPR000917">
    <property type="entry name" value="Sulfatase_N"/>
</dbReference>
<comment type="similarity">
    <text evidence="1">Belongs to the sulfatase family.</text>
</comment>
<dbReference type="Gene3D" id="3.30.1120.10">
    <property type="match status" value="1"/>
</dbReference>
<feature type="domain" description="Sulfatase N-terminal" evidence="7">
    <location>
        <begin position="22"/>
        <end position="351"/>
    </location>
</feature>
<dbReference type="Pfam" id="PF00884">
    <property type="entry name" value="Sulfatase"/>
    <property type="match status" value="1"/>
</dbReference>
<evidence type="ECO:0000256" key="6">
    <source>
        <dbReference type="SAM" id="MobiDB-lite"/>
    </source>
</evidence>
<feature type="region of interest" description="Disordered" evidence="6">
    <location>
        <begin position="272"/>
        <end position="311"/>
    </location>
</feature>
<protein>
    <submittedName>
        <fullName evidence="8">Sulfatase-like hydrolase/transferase</fullName>
    </submittedName>
</protein>
<evidence type="ECO:0000313" key="8">
    <source>
        <dbReference type="EMBL" id="MTV33304.1"/>
    </source>
</evidence>
<dbReference type="EMBL" id="WNKS01000034">
    <property type="protein sequence ID" value="MTV33304.1"/>
    <property type="molecule type" value="Genomic_DNA"/>
</dbReference>
<evidence type="ECO:0000256" key="2">
    <source>
        <dbReference type="ARBA" id="ARBA00022723"/>
    </source>
</evidence>
<dbReference type="AlphaFoldDB" id="A0A6N8DWR3"/>
<reference evidence="8 9" key="1">
    <citation type="submission" date="2019-11" db="EMBL/GenBank/DDBJ databases">
        <title>Whole-genome sequence of a Rhodoblastus acidophilus DSM 142.</title>
        <authorList>
            <person name="Kyndt J.A."/>
            <person name="Meyer T.E."/>
        </authorList>
    </citation>
    <scope>NUCLEOTIDE SEQUENCE [LARGE SCALE GENOMIC DNA]</scope>
    <source>
        <strain evidence="8 9">DSM 142</strain>
    </source>
</reference>
<dbReference type="GO" id="GO:0016740">
    <property type="term" value="F:transferase activity"/>
    <property type="evidence" value="ECO:0007669"/>
    <property type="project" value="UniProtKB-KW"/>
</dbReference>